<dbReference type="SUPFAM" id="SSF47699">
    <property type="entry name" value="Bifunctional inhibitor/lipid-transfer protein/seed storage 2S albumin"/>
    <property type="match status" value="1"/>
</dbReference>
<evidence type="ECO:0000313" key="4">
    <source>
        <dbReference type="Proteomes" id="UP001141806"/>
    </source>
</evidence>
<sequence>MSGRGGGCVWVLRLLVVGLMMLRQEVLSCGDAVSALNPCGSFLLGMGHPKPSDQCCSSAQALNKMAVMRASRVAVCECFKFSGTFLWGETCKSQATALSLSSRST</sequence>
<dbReference type="InterPro" id="IPR036312">
    <property type="entry name" value="Bifun_inhib/LTP/seed_sf"/>
</dbReference>
<dbReference type="Pfam" id="PF00234">
    <property type="entry name" value="Tryp_alpha_amyl"/>
    <property type="match status" value="1"/>
</dbReference>
<feature type="domain" description="Bifunctional inhibitor/plant lipid transfer protein/seed storage helical" evidence="2">
    <location>
        <begin position="29"/>
        <end position="82"/>
    </location>
</feature>
<keyword evidence="1" id="KW-0732">Signal</keyword>
<organism evidence="3 4">
    <name type="scientific">Protea cynaroides</name>
    <dbReference type="NCBI Taxonomy" id="273540"/>
    <lineage>
        <taxon>Eukaryota</taxon>
        <taxon>Viridiplantae</taxon>
        <taxon>Streptophyta</taxon>
        <taxon>Embryophyta</taxon>
        <taxon>Tracheophyta</taxon>
        <taxon>Spermatophyta</taxon>
        <taxon>Magnoliopsida</taxon>
        <taxon>Proteales</taxon>
        <taxon>Proteaceae</taxon>
        <taxon>Protea</taxon>
    </lineage>
</organism>
<dbReference type="EMBL" id="JAMYWD010000003">
    <property type="protein sequence ID" value="KAJ4976158.1"/>
    <property type="molecule type" value="Genomic_DNA"/>
</dbReference>
<dbReference type="Gene3D" id="1.10.110.10">
    <property type="entry name" value="Plant lipid-transfer and hydrophobic proteins"/>
    <property type="match status" value="1"/>
</dbReference>
<dbReference type="OrthoDB" id="1876592at2759"/>
<feature type="signal peptide" evidence="1">
    <location>
        <begin position="1"/>
        <end position="28"/>
    </location>
</feature>
<protein>
    <recommendedName>
        <fullName evidence="2">Bifunctional inhibitor/plant lipid transfer protein/seed storage helical domain-containing protein</fullName>
    </recommendedName>
</protein>
<proteinExistence type="predicted"/>
<feature type="chain" id="PRO_5040369359" description="Bifunctional inhibitor/plant lipid transfer protein/seed storage helical domain-containing protein" evidence="1">
    <location>
        <begin position="29"/>
        <end position="105"/>
    </location>
</feature>
<dbReference type="PANTHER" id="PTHR33076">
    <property type="entry name" value="NON-SPECIFIC LIPID-TRANSFER PROTEIN 2-RELATED"/>
    <property type="match status" value="1"/>
</dbReference>
<keyword evidence="4" id="KW-1185">Reference proteome</keyword>
<accession>A0A9Q0KSS2</accession>
<evidence type="ECO:0000313" key="3">
    <source>
        <dbReference type="EMBL" id="KAJ4976158.1"/>
    </source>
</evidence>
<name>A0A9Q0KSS2_9MAGN</name>
<dbReference type="InterPro" id="IPR000528">
    <property type="entry name" value="Plant_nsLTP"/>
</dbReference>
<evidence type="ECO:0000256" key="1">
    <source>
        <dbReference type="SAM" id="SignalP"/>
    </source>
</evidence>
<dbReference type="GO" id="GO:0008289">
    <property type="term" value="F:lipid binding"/>
    <property type="evidence" value="ECO:0007669"/>
    <property type="project" value="InterPro"/>
</dbReference>
<dbReference type="PRINTS" id="PR00382">
    <property type="entry name" value="LIPIDTRNSFER"/>
</dbReference>
<dbReference type="AlphaFoldDB" id="A0A9Q0KSS2"/>
<comment type="caution">
    <text evidence="3">The sequence shown here is derived from an EMBL/GenBank/DDBJ whole genome shotgun (WGS) entry which is preliminary data.</text>
</comment>
<reference evidence="3" key="1">
    <citation type="journal article" date="2023" name="Plant J.">
        <title>The genome of the king protea, Protea cynaroides.</title>
        <authorList>
            <person name="Chang J."/>
            <person name="Duong T.A."/>
            <person name="Schoeman C."/>
            <person name="Ma X."/>
            <person name="Roodt D."/>
            <person name="Barker N."/>
            <person name="Li Z."/>
            <person name="Van de Peer Y."/>
            <person name="Mizrachi E."/>
        </authorList>
    </citation>
    <scope>NUCLEOTIDE SEQUENCE</scope>
    <source>
        <tissue evidence="3">Young leaves</tissue>
    </source>
</reference>
<dbReference type="Proteomes" id="UP001141806">
    <property type="component" value="Unassembled WGS sequence"/>
</dbReference>
<dbReference type="GO" id="GO:0006869">
    <property type="term" value="P:lipid transport"/>
    <property type="evidence" value="ECO:0007669"/>
    <property type="project" value="InterPro"/>
</dbReference>
<evidence type="ECO:0000259" key="2">
    <source>
        <dbReference type="Pfam" id="PF00234"/>
    </source>
</evidence>
<dbReference type="InterPro" id="IPR016140">
    <property type="entry name" value="Bifunc_inhib/LTP/seed_store"/>
</dbReference>
<gene>
    <name evidence="3" type="ORF">NE237_001264</name>
</gene>